<dbReference type="RefSeq" id="WP_058899575.1">
    <property type="nucleotide sequence ID" value="NZ_CP013068.1"/>
</dbReference>
<accession>A0A0U3NFN9</accession>
<dbReference type="AlphaFoldDB" id="A0A0U3NFN9"/>
<feature type="chain" id="PRO_5006842467" description="SH3b domain-containing protein" evidence="2">
    <location>
        <begin position="23"/>
        <end position="157"/>
    </location>
</feature>
<gene>
    <name evidence="4" type="ORF">APZ00_16575</name>
</gene>
<dbReference type="STRING" id="121719.APZ00_16575"/>
<organism evidence="4 5">
    <name type="scientific">Pannonibacter phragmitetus</name>
    <dbReference type="NCBI Taxonomy" id="121719"/>
    <lineage>
        <taxon>Bacteria</taxon>
        <taxon>Pseudomonadati</taxon>
        <taxon>Pseudomonadota</taxon>
        <taxon>Alphaproteobacteria</taxon>
        <taxon>Hyphomicrobiales</taxon>
        <taxon>Stappiaceae</taxon>
        <taxon>Pannonibacter</taxon>
    </lineage>
</organism>
<sequence length="157" mass="17283">MRKIAFSIALALGLLGAGAANAWTAQATADLNMRSGPGTGYAPLLVIPRGAVVEAGACSSWCQVFYAGYRGFVSARYLAPAGGGYYQPVPPPVVVVPPPYYRPAPPPRYRPPHYRPPHYRPGRYDDRPPHRDRDWQDRDRPHRDRRGDACIGITCPN</sequence>
<evidence type="ECO:0000256" key="1">
    <source>
        <dbReference type="SAM" id="MobiDB-lite"/>
    </source>
</evidence>
<dbReference type="KEGG" id="pphr:APZ00_16575"/>
<dbReference type="EMBL" id="CP013068">
    <property type="protein sequence ID" value="ALV28480.1"/>
    <property type="molecule type" value="Genomic_DNA"/>
</dbReference>
<feature type="compositionally biased region" description="Basic and acidic residues" evidence="1">
    <location>
        <begin position="122"/>
        <end position="147"/>
    </location>
</feature>
<feature type="compositionally biased region" description="Basic residues" evidence="1">
    <location>
        <begin position="110"/>
        <end position="121"/>
    </location>
</feature>
<dbReference type="Gene3D" id="2.30.30.40">
    <property type="entry name" value="SH3 Domains"/>
    <property type="match status" value="1"/>
</dbReference>
<protein>
    <recommendedName>
        <fullName evidence="3">SH3b domain-containing protein</fullName>
    </recommendedName>
</protein>
<feature type="domain" description="SH3b" evidence="3">
    <location>
        <begin position="30"/>
        <end position="78"/>
    </location>
</feature>
<dbReference type="InterPro" id="IPR003646">
    <property type="entry name" value="SH3-like_bac-type"/>
</dbReference>
<evidence type="ECO:0000313" key="4">
    <source>
        <dbReference type="EMBL" id="ALV28480.1"/>
    </source>
</evidence>
<feature type="signal peptide" evidence="2">
    <location>
        <begin position="1"/>
        <end position="22"/>
    </location>
</feature>
<evidence type="ECO:0000256" key="2">
    <source>
        <dbReference type="SAM" id="SignalP"/>
    </source>
</evidence>
<dbReference type="Proteomes" id="UP000064921">
    <property type="component" value="Chromosome"/>
</dbReference>
<feature type="region of interest" description="Disordered" evidence="1">
    <location>
        <begin position="105"/>
        <end position="147"/>
    </location>
</feature>
<dbReference type="eggNOG" id="COG4991">
    <property type="taxonomic scope" value="Bacteria"/>
</dbReference>
<proteinExistence type="predicted"/>
<name>A0A0U3NFN9_9HYPH</name>
<evidence type="ECO:0000313" key="5">
    <source>
        <dbReference type="Proteomes" id="UP000064921"/>
    </source>
</evidence>
<keyword evidence="5" id="KW-1185">Reference proteome</keyword>
<dbReference type="Pfam" id="PF08239">
    <property type="entry name" value="SH3_3"/>
    <property type="match status" value="1"/>
</dbReference>
<evidence type="ECO:0000259" key="3">
    <source>
        <dbReference type="Pfam" id="PF08239"/>
    </source>
</evidence>
<keyword evidence="2" id="KW-0732">Signal</keyword>
<reference evidence="4 5" key="1">
    <citation type="submission" date="2015-10" db="EMBL/GenBank/DDBJ databases">
        <title>The world's first case of liver abscess caused by Pannonibacter phragmitetus.</title>
        <authorList>
            <person name="Ming D."/>
            <person name="Wang M."/>
            <person name="Zhou Y."/>
            <person name="Jiang T."/>
            <person name="Hu S."/>
        </authorList>
    </citation>
    <scope>NUCLEOTIDE SEQUENCE [LARGE SCALE GENOMIC DNA]</scope>
    <source>
        <strain evidence="4 5">31801</strain>
    </source>
</reference>